<dbReference type="Pfam" id="PF08373">
    <property type="entry name" value="RAP"/>
    <property type="match status" value="1"/>
</dbReference>
<gene>
    <name evidence="3" type="primary">LOC107071738</name>
</gene>
<dbReference type="SMART" id="SM00952">
    <property type="entry name" value="RAP"/>
    <property type="match status" value="1"/>
</dbReference>
<dbReference type="GeneID" id="107071738"/>
<evidence type="ECO:0000259" key="1">
    <source>
        <dbReference type="PROSITE" id="PS51286"/>
    </source>
</evidence>
<dbReference type="PROSITE" id="PS51286">
    <property type="entry name" value="RAP"/>
    <property type="match status" value="1"/>
</dbReference>
<accession>A0ABM1J1Z0</accession>
<dbReference type="Pfam" id="PF06743">
    <property type="entry name" value="FAST_1"/>
    <property type="match status" value="1"/>
</dbReference>
<evidence type="ECO:0000313" key="2">
    <source>
        <dbReference type="Proteomes" id="UP000694924"/>
    </source>
</evidence>
<dbReference type="InterPro" id="IPR010622">
    <property type="entry name" value="FAST_Leu-rich"/>
</dbReference>
<organism evidence="2 3">
    <name type="scientific">Polistes dominula</name>
    <name type="common">European paper wasp</name>
    <name type="synonym">Vespa dominula</name>
    <dbReference type="NCBI Taxonomy" id="743375"/>
    <lineage>
        <taxon>Eukaryota</taxon>
        <taxon>Metazoa</taxon>
        <taxon>Ecdysozoa</taxon>
        <taxon>Arthropoda</taxon>
        <taxon>Hexapoda</taxon>
        <taxon>Insecta</taxon>
        <taxon>Pterygota</taxon>
        <taxon>Neoptera</taxon>
        <taxon>Endopterygota</taxon>
        <taxon>Hymenoptera</taxon>
        <taxon>Apocrita</taxon>
        <taxon>Aculeata</taxon>
        <taxon>Vespoidea</taxon>
        <taxon>Vespidae</taxon>
        <taxon>Polistinae</taxon>
        <taxon>Polistini</taxon>
        <taxon>Polistes</taxon>
    </lineage>
</organism>
<name>A0ABM1J1Z0_POLDO</name>
<sequence length="687" mass="79850">MIITSQLCGKYIFRLFLHSKEFVSKLRLESNKRDYRSSSKAITRTSIFLEEGMNIQELPLIVKKINDIGLLCNFKGNDEEAAEKMDTDTKISKRRIDIETEEGIAILFSSDLECLKRTNVDEILEGLNSSNSTKRIYSLLENKIADEINCRIAVQGLKKIFEIENAQRRYKDNRLLRQEQFIINTINRDVALKQLVKMIVKSQDSQMIVEGLYALKKDKFSPAKNVYRDCLSTEALIRASDGDFTLSQLIDVLKALSSYKDSSYQELIDLLWIGIANRKEEINADFLVPLYKLLYLFDLSKNTVRIILEKKLSEHWLRLKGSQIGEILNCYRHDLSFLGCLTSASKWASVSMNTSDEQNLIDFIQSLHAKKYIDDRIELTLEEYMKTKGIHIKDPQLIATIMNYCCTMRVRNVHIVSTCGEYFIKYGNKLPTSLLAPILMPFGLLNVQPPHSTLFWQTLDEILSAKFLDFKLNEILDILLSCIYLERYPLSFWETIVKSHSLDKISKKKHYVFNKDLLRKIILFDTSMYIECEDYHNRRVNSNGITKSLFVDIRLRRIINEISKPLERVVGKEKKLSKNVLINKLPFINYYILDILIHSSSTSTAIFHLNLQTNRNLNTVVLIHLPEHYCRNTMHLIGPQLMRKRQIRKLGFRTVSLDYSTLEKLLDQNDKLSNYLIKHFEAAEDAL</sequence>
<keyword evidence="2" id="KW-1185">Reference proteome</keyword>
<evidence type="ECO:0000313" key="3">
    <source>
        <dbReference type="RefSeq" id="XP_015186477.1"/>
    </source>
</evidence>
<feature type="domain" description="RAP" evidence="1">
    <location>
        <begin position="619"/>
        <end position="678"/>
    </location>
</feature>
<dbReference type="Proteomes" id="UP000694924">
    <property type="component" value="Unplaced"/>
</dbReference>
<reference evidence="3" key="1">
    <citation type="submission" date="2025-08" db="UniProtKB">
        <authorList>
            <consortium name="RefSeq"/>
        </authorList>
    </citation>
    <scope>IDENTIFICATION</scope>
    <source>
        <tissue evidence="3">Whole body</tissue>
    </source>
</reference>
<dbReference type="RefSeq" id="XP_015186477.1">
    <property type="nucleotide sequence ID" value="XM_015330991.1"/>
</dbReference>
<proteinExistence type="predicted"/>
<protein>
    <submittedName>
        <fullName evidence="3">Uncharacterized protein LOC107071738</fullName>
    </submittedName>
</protein>
<dbReference type="InterPro" id="IPR013584">
    <property type="entry name" value="RAP"/>
</dbReference>